<keyword evidence="2" id="KW-1185">Reference proteome</keyword>
<dbReference type="Proteomes" id="UP001597521">
    <property type="component" value="Unassembled WGS sequence"/>
</dbReference>
<comment type="caution">
    <text evidence="1">The sequence shown here is derived from an EMBL/GenBank/DDBJ whole genome shotgun (WGS) entry which is preliminary data.</text>
</comment>
<reference evidence="2" key="1">
    <citation type="journal article" date="2019" name="Int. J. Syst. Evol. Microbiol.">
        <title>The Global Catalogue of Microorganisms (GCM) 10K type strain sequencing project: providing services to taxonomists for standard genome sequencing and annotation.</title>
        <authorList>
            <consortium name="The Broad Institute Genomics Platform"/>
            <consortium name="The Broad Institute Genome Sequencing Center for Infectious Disease"/>
            <person name="Wu L."/>
            <person name="Ma J."/>
        </authorList>
    </citation>
    <scope>NUCLEOTIDE SEQUENCE [LARGE SCALE GENOMIC DNA]</scope>
    <source>
        <strain evidence="2">CCM 7427</strain>
    </source>
</reference>
<dbReference type="RefSeq" id="WP_386830929.1">
    <property type="nucleotide sequence ID" value="NZ_JBHUNP010000001.1"/>
</dbReference>
<evidence type="ECO:0000313" key="2">
    <source>
        <dbReference type="Proteomes" id="UP001597521"/>
    </source>
</evidence>
<proteinExistence type="predicted"/>
<evidence type="ECO:0000313" key="1">
    <source>
        <dbReference type="EMBL" id="MFD2646367.1"/>
    </source>
</evidence>
<sequence length="114" mass="12694">MTILPAEAAECIFRCMHRLDDRVDASGAVATDPRQDLSPAELDRLIKHYRCLLQSHRWEVRVGSAEMAGHALTAIEDIRALLGELAVVATPDQRAKIEAILEHERQRSPNSSPD</sequence>
<dbReference type="EMBL" id="JBHUNP010000001">
    <property type="protein sequence ID" value="MFD2646367.1"/>
    <property type="molecule type" value="Genomic_DNA"/>
</dbReference>
<accession>A0ABW5QEY4</accession>
<gene>
    <name evidence="1" type="ORF">ACFSX5_01005</name>
</gene>
<organism evidence="1 2">
    <name type="scientific">Devosia albogilva</name>
    <dbReference type="NCBI Taxonomy" id="429726"/>
    <lineage>
        <taxon>Bacteria</taxon>
        <taxon>Pseudomonadati</taxon>
        <taxon>Pseudomonadota</taxon>
        <taxon>Alphaproteobacteria</taxon>
        <taxon>Hyphomicrobiales</taxon>
        <taxon>Devosiaceae</taxon>
        <taxon>Devosia</taxon>
    </lineage>
</organism>
<name>A0ABW5QEY4_9HYPH</name>
<protein>
    <submittedName>
        <fullName evidence="1">Uncharacterized protein</fullName>
    </submittedName>
</protein>